<keyword evidence="1 6" id="KW-0645">Protease</keyword>
<comment type="similarity">
    <text evidence="6">Belongs to the peptidase M48 family.</text>
</comment>
<dbReference type="PANTHER" id="PTHR22726:SF1">
    <property type="entry name" value="METALLOENDOPEPTIDASE OMA1, MITOCHONDRIAL"/>
    <property type="match status" value="1"/>
</dbReference>
<evidence type="ECO:0000256" key="7">
    <source>
        <dbReference type="SAM" id="SignalP"/>
    </source>
</evidence>
<evidence type="ECO:0000313" key="9">
    <source>
        <dbReference type="EMBL" id="UUL83550.1"/>
    </source>
</evidence>
<accession>A0ABY5LCK3</accession>
<dbReference type="Gene3D" id="3.30.2010.10">
    <property type="entry name" value="Metalloproteases ('zincins'), catalytic domain"/>
    <property type="match status" value="1"/>
</dbReference>
<evidence type="ECO:0000259" key="8">
    <source>
        <dbReference type="SMART" id="SM00228"/>
    </source>
</evidence>
<evidence type="ECO:0000256" key="3">
    <source>
        <dbReference type="ARBA" id="ARBA00022801"/>
    </source>
</evidence>
<keyword evidence="10" id="KW-1185">Reference proteome</keyword>
<dbReference type="Pfam" id="PF17820">
    <property type="entry name" value="PDZ_6"/>
    <property type="match status" value="1"/>
</dbReference>
<dbReference type="Pfam" id="PF01435">
    <property type="entry name" value="Peptidase_M48"/>
    <property type="match status" value="2"/>
</dbReference>
<dbReference type="InterPro" id="IPR051156">
    <property type="entry name" value="Mito/Outer_Membr_Metalloprot"/>
</dbReference>
<protein>
    <submittedName>
        <fullName evidence="9">M48 family metalloprotease</fullName>
        <ecNumber evidence="9">3.4.24.-</ecNumber>
    </submittedName>
</protein>
<dbReference type="GO" id="GO:0008237">
    <property type="term" value="F:metallopeptidase activity"/>
    <property type="evidence" value="ECO:0007669"/>
    <property type="project" value="UniProtKB-KW"/>
</dbReference>
<organism evidence="9 10">
    <name type="scientific">Sphingomonas qomolangmaensis</name>
    <dbReference type="NCBI Taxonomy" id="2918765"/>
    <lineage>
        <taxon>Bacteria</taxon>
        <taxon>Pseudomonadati</taxon>
        <taxon>Pseudomonadota</taxon>
        <taxon>Alphaproteobacteria</taxon>
        <taxon>Sphingomonadales</taxon>
        <taxon>Sphingomonadaceae</taxon>
        <taxon>Sphingomonas</taxon>
    </lineage>
</organism>
<keyword evidence="3 6" id="KW-0378">Hydrolase</keyword>
<evidence type="ECO:0000256" key="5">
    <source>
        <dbReference type="ARBA" id="ARBA00023049"/>
    </source>
</evidence>
<dbReference type="SUPFAM" id="SSF50156">
    <property type="entry name" value="PDZ domain-like"/>
    <property type="match status" value="1"/>
</dbReference>
<evidence type="ECO:0000256" key="4">
    <source>
        <dbReference type="ARBA" id="ARBA00022833"/>
    </source>
</evidence>
<sequence length="309" mass="31277">MRLPLLPAAIAIGTMLLCVPAAAQGERFQQLREQDLRVASVAYRLAVSGSALCPAATEPQSGVVLHSLTQYAAGDRAAAAEHLGLGDGVTVLGVVAGSAADRAGLSAKDVVLSIGGAVLADATPSGAARLLADALAQGATTIVVARGGGNRELRLVAERGCPTRAELLTDAGVNAWADGERVMLTTGIVAETQTDDELAIVIAHEMAHNILRHRSQLGASAAQSALLPGAGSPAAMQAARETEEQADRFAVGIAGAAGYDLAQAAPFLERLLVKAGLARAAADTHPAGDRRIALLTAAVAEATGQSVQR</sequence>
<evidence type="ECO:0000256" key="1">
    <source>
        <dbReference type="ARBA" id="ARBA00022670"/>
    </source>
</evidence>
<evidence type="ECO:0000256" key="2">
    <source>
        <dbReference type="ARBA" id="ARBA00022723"/>
    </source>
</evidence>
<dbReference type="Gene3D" id="2.30.42.10">
    <property type="match status" value="1"/>
</dbReference>
<keyword evidence="4 6" id="KW-0862">Zinc</keyword>
<dbReference type="EMBL" id="CP101740">
    <property type="protein sequence ID" value="UUL83550.1"/>
    <property type="molecule type" value="Genomic_DNA"/>
</dbReference>
<gene>
    <name evidence="9" type="ORF">NMP03_04820</name>
</gene>
<name>A0ABY5LCK3_9SPHN</name>
<feature type="signal peptide" evidence="7">
    <location>
        <begin position="1"/>
        <end position="23"/>
    </location>
</feature>
<dbReference type="SMART" id="SM00228">
    <property type="entry name" value="PDZ"/>
    <property type="match status" value="1"/>
</dbReference>
<feature type="domain" description="PDZ" evidence="8">
    <location>
        <begin position="59"/>
        <end position="148"/>
    </location>
</feature>
<dbReference type="InterPro" id="IPR036034">
    <property type="entry name" value="PDZ_sf"/>
</dbReference>
<comment type="cofactor">
    <cofactor evidence="6">
        <name>Zn(2+)</name>
        <dbReference type="ChEBI" id="CHEBI:29105"/>
    </cofactor>
    <text evidence="6">Binds 1 zinc ion per subunit.</text>
</comment>
<proteinExistence type="inferred from homology"/>
<keyword evidence="5 6" id="KW-0482">Metalloprotease</keyword>
<evidence type="ECO:0000256" key="6">
    <source>
        <dbReference type="RuleBase" id="RU003983"/>
    </source>
</evidence>
<dbReference type="PANTHER" id="PTHR22726">
    <property type="entry name" value="METALLOENDOPEPTIDASE OMA1"/>
    <property type="match status" value="1"/>
</dbReference>
<keyword evidence="7" id="KW-0732">Signal</keyword>
<dbReference type="InterPro" id="IPR041489">
    <property type="entry name" value="PDZ_6"/>
</dbReference>
<dbReference type="EC" id="3.4.24.-" evidence="9"/>
<dbReference type="Proteomes" id="UP001058533">
    <property type="component" value="Chromosome"/>
</dbReference>
<feature type="chain" id="PRO_5045306986" evidence="7">
    <location>
        <begin position="24"/>
        <end position="309"/>
    </location>
</feature>
<evidence type="ECO:0000313" key="10">
    <source>
        <dbReference type="Proteomes" id="UP001058533"/>
    </source>
</evidence>
<dbReference type="InterPro" id="IPR001478">
    <property type="entry name" value="PDZ"/>
</dbReference>
<dbReference type="InterPro" id="IPR001915">
    <property type="entry name" value="Peptidase_M48"/>
</dbReference>
<keyword evidence="2" id="KW-0479">Metal-binding</keyword>
<dbReference type="RefSeq" id="WP_256507389.1">
    <property type="nucleotide sequence ID" value="NZ_CP101740.1"/>
</dbReference>
<reference evidence="9" key="1">
    <citation type="submission" date="2022-07" db="EMBL/GenBank/DDBJ databases">
        <title>Sphingomonas sp. nov., a novel bacterium isolated from the north slope of the Mount Everest.</title>
        <authorList>
            <person name="Cui X."/>
            <person name="Liu Y."/>
        </authorList>
    </citation>
    <scope>NUCLEOTIDE SEQUENCE</scope>
    <source>
        <strain evidence="9">S5-59</strain>
    </source>
</reference>